<dbReference type="Proteomes" id="UP000749559">
    <property type="component" value="Unassembled WGS sequence"/>
</dbReference>
<dbReference type="PANTHER" id="PTHR23119">
    <property type="entry name" value="DISCS LARGE"/>
    <property type="match status" value="1"/>
</dbReference>
<dbReference type="OrthoDB" id="10033291at2759"/>
<dbReference type="EMBL" id="CAIIXF020000001">
    <property type="protein sequence ID" value="CAH1772872.1"/>
    <property type="molecule type" value="Genomic_DNA"/>
</dbReference>
<dbReference type="SMART" id="SM00228">
    <property type="entry name" value="PDZ"/>
    <property type="match status" value="1"/>
</dbReference>
<dbReference type="PANTHER" id="PTHR23119:SF51">
    <property type="entry name" value="DISKS LARGE 1 TUMOR SUPPRESSOR PROTEIN"/>
    <property type="match status" value="1"/>
</dbReference>
<accession>A0A8J1UXL1</accession>
<dbReference type="Gene3D" id="2.30.42.10">
    <property type="match status" value="1"/>
</dbReference>
<evidence type="ECO:0000256" key="3">
    <source>
        <dbReference type="SAM" id="MobiDB-lite"/>
    </source>
</evidence>
<keyword evidence="5" id="KW-1185">Reference proteome</keyword>
<keyword evidence="2" id="KW-0472">Membrane</keyword>
<gene>
    <name evidence="4" type="ORF">OFUS_LOCUS559</name>
</gene>
<dbReference type="PROSITE" id="PS50106">
    <property type="entry name" value="PDZ"/>
    <property type="match status" value="1"/>
</dbReference>
<protein>
    <submittedName>
        <fullName evidence="4">Uncharacterized protein</fullName>
    </submittedName>
</protein>
<dbReference type="GO" id="GO:0043113">
    <property type="term" value="P:receptor clustering"/>
    <property type="evidence" value="ECO:0007669"/>
    <property type="project" value="TreeGrafter"/>
</dbReference>
<comment type="subcellular location">
    <subcellularLocation>
        <location evidence="1">Membrane</location>
    </subcellularLocation>
</comment>
<comment type="caution">
    <text evidence="4">The sequence shown here is derived from an EMBL/GenBank/DDBJ whole genome shotgun (WGS) entry which is preliminary data.</text>
</comment>
<dbReference type="GO" id="GO:0098609">
    <property type="term" value="P:cell-cell adhesion"/>
    <property type="evidence" value="ECO:0007669"/>
    <property type="project" value="TreeGrafter"/>
</dbReference>
<evidence type="ECO:0000256" key="2">
    <source>
        <dbReference type="ARBA" id="ARBA00023136"/>
    </source>
</evidence>
<dbReference type="GO" id="GO:0016323">
    <property type="term" value="C:basolateral plasma membrane"/>
    <property type="evidence" value="ECO:0007669"/>
    <property type="project" value="TreeGrafter"/>
</dbReference>
<evidence type="ECO:0000313" key="4">
    <source>
        <dbReference type="EMBL" id="CAH1772872.1"/>
    </source>
</evidence>
<dbReference type="GO" id="GO:0019901">
    <property type="term" value="F:protein kinase binding"/>
    <property type="evidence" value="ECO:0007669"/>
    <property type="project" value="TreeGrafter"/>
</dbReference>
<dbReference type="InterPro" id="IPR050614">
    <property type="entry name" value="Synaptic_Scaffolding_LAP-MAGUK"/>
</dbReference>
<reference evidence="4" key="1">
    <citation type="submission" date="2022-03" db="EMBL/GenBank/DDBJ databases">
        <authorList>
            <person name="Martin C."/>
        </authorList>
    </citation>
    <scope>NUCLEOTIDE SEQUENCE</scope>
</reference>
<evidence type="ECO:0000256" key="1">
    <source>
        <dbReference type="ARBA" id="ARBA00004370"/>
    </source>
</evidence>
<dbReference type="Pfam" id="PF00595">
    <property type="entry name" value="PDZ"/>
    <property type="match status" value="1"/>
</dbReference>
<proteinExistence type="predicted"/>
<dbReference type="AlphaFoldDB" id="A0A8J1UXL1"/>
<dbReference type="GO" id="GO:0030054">
    <property type="term" value="C:cell junction"/>
    <property type="evidence" value="ECO:0007669"/>
    <property type="project" value="TreeGrafter"/>
</dbReference>
<name>A0A8J1UXL1_OWEFU</name>
<dbReference type="GO" id="GO:0097120">
    <property type="term" value="P:receptor localization to synapse"/>
    <property type="evidence" value="ECO:0007669"/>
    <property type="project" value="TreeGrafter"/>
</dbReference>
<feature type="region of interest" description="Disordered" evidence="3">
    <location>
        <begin position="126"/>
        <end position="168"/>
    </location>
</feature>
<dbReference type="GO" id="GO:0045197">
    <property type="term" value="P:establishment or maintenance of epithelial cell apical/basal polarity"/>
    <property type="evidence" value="ECO:0007669"/>
    <property type="project" value="TreeGrafter"/>
</dbReference>
<dbReference type="SUPFAM" id="SSF50156">
    <property type="entry name" value="PDZ domain-like"/>
    <property type="match status" value="1"/>
</dbReference>
<sequence>MATHTAGDPLECYSIPLVLQKDPATDPDGNTVFDREGKQQFRCGFKIGGGIDQDPTKSPQGYPDKGVYITYIYDNSPAARAGLQIHDKILQVNGHDYTVVTHKKAIDYIQRKSTLNMLVYRKGVPQMQQKGGQPQGQQSNQQYQQQYSPQAQYSPYQSNQPAQYQRTY</sequence>
<evidence type="ECO:0000313" key="5">
    <source>
        <dbReference type="Proteomes" id="UP000749559"/>
    </source>
</evidence>
<dbReference type="InterPro" id="IPR001478">
    <property type="entry name" value="PDZ"/>
</dbReference>
<dbReference type="CDD" id="cd10822">
    <property type="entry name" value="PDZ_TAX1BP3-like"/>
    <property type="match status" value="1"/>
</dbReference>
<feature type="compositionally biased region" description="Low complexity" evidence="3">
    <location>
        <begin position="126"/>
        <end position="160"/>
    </location>
</feature>
<dbReference type="InterPro" id="IPR036034">
    <property type="entry name" value="PDZ_sf"/>
</dbReference>
<organism evidence="4 5">
    <name type="scientific">Owenia fusiformis</name>
    <name type="common">Polychaete worm</name>
    <dbReference type="NCBI Taxonomy" id="6347"/>
    <lineage>
        <taxon>Eukaryota</taxon>
        <taxon>Metazoa</taxon>
        <taxon>Spiralia</taxon>
        <taxon>Lophotrochozoa</taxon>
        <taxon>Annelida</taxon>
        <taxon>Polychaeta</taxon>
        <taxon>Sedentaria</taxon>
        <taxon>Canalipalpata</taxon>
        <taxon>Sabellida</taxon>
        <taxon>Oweniida</taxon>
        <taxon>Oweniidae</taxon>
        <taxon>Owenia</taxon>
    </lineage>
</organism>